<evidence type="ECO:0000256" key="5">
    <source>
        <dbReference type="ARBA" id="ARBA00022692"/>
    </source>
</evidence>
<dbReference type="AlphaFoldDB" id="A0A242M4A5"/>
<sequence length="408" mass="42727">MKKTFISSVVLISTANCASAQNNVTLYGVIDSGVNYTNNVQTSRTASGLKGSKQFAMIEGGSAGLQGSRWGLKGVEDLGGGMKAIFLLENGFYSNNGTLNQGGAEFGRQAFVGLSTPYGTVTLGRQYDPVVDFFGPYLAAPQWGGYMASHPSDIDNGLNSRRINNAIKYKSATYSGLTFEAMMNLGGTAGSFSNNWIWGGGAGYVNGPFSVGAGYLNIRNPNTSFFGANPNAGPATTNNLGSFGSVTGPESNPVFAGYASANHLEIVGAATGVTLGDLNVNLAYSNTRFENLGSPSGPNTLRYKGTASFNNAEINAKYQFTPALVVGTAYDYTRGGGAGGRDSSTYQLFSAGVDYFLSKRTDLYTVAVFEKATGTDSLGQPAVAQITGLTPSATDKQVSLRIGIRHKF</sequence>
<dbReference type="GO" id="GO:0009279">
    <property type="term" value="C:cell outer membrane"/>
    <property type="evidence" value="ECO:0007669"/>
    <property type="project" value="UniProtKB-SubCell"/>
</dbReference>
<evidence type="ECO:0000256" key="10">
    <source>
        <dbReference type="ARBA" id="ARBA00023237"/>
    </source>
</evidence>
<dbReference type="SUPFAM" id="SSF56935">
    <property type="entry name" value="Porins"/>
    <property type="match status" value="1"/>
</dbReference>
<evidence type="ECO:0000256" key="2">
    <source>
        <dbReference type="ARBA" id="ARBA00011233"/>
    </source>
</evidence>
<evidence type="ECO:0000256" key="11">
    <source>
        <dbReference type="SAM" id="SignalP"/>
    </source>
</evidence>
<keyword evidence="9" id="KW-0472">Membrane</keyword>
<comment type="subunit">
    <text evidence="2">Homotrimer.</text>
</comment>
<evidence type="ECO:0000256" key="3">
    <source>
        <dbReference type="ARBA" id="ARBA00022448"/>
    </source>
</evidence>
<keyword evidence="10" id="KW-0998">Cell outer membrane</keyword>
<dbReference type="InterPro" id="IPR033900">
    <property type="entry name" value="Gram_neg_porin_domain"/>
</dbReference>
<keyword evidence="4" id="KW-1134">Transmembrane beta strand</keyword>
<evidence type="ECO:0000256" key="8">
    <source>
        <dbReference type="ARBA" id="ARBA00023114"/>
    </source>
</evidence>
<proteinExistence type="predicted"/>
<keyword evidence="3" id="KW-0813">Transport</keyword>
<evidence type="ECO:0000256" key="6">
    <source>
        <dbReference type="ARBA" id="ARBA00022729"/>
    </source>
</evidence>
<dbReference type="Proteomes" id="UP000194546">
    <property type="component" value="Unassembled WGS sequence"/>
</dbReference>
<feature type="domain" description="Porin" evidence="12">
    <location>
        <begin position="8"/>
        <end position="368"/>
    </location>
</feature>
<evidence type="ECO:0000256" key="4">
    <source>
        <dbReference type="ARBA" id="ARBA00022452"/>
    </source>
</evidence>
<keyword evidence="6 11" id="KW-0732">Signal</keyword>
<evidence type="ECO:0000313" key="14">
    <source>
        <dbReference type="Proteomes" id="UP000194546"/>
    </source>
</evidence>
<dbReference type="InterPro" id="IPR002299">
    <property type="entry name" value="Porin_Neis"/>
</dbReference>
<dbReference type="PRINTS" id="PR00184">
    <property type="entry name" value="NEISSPPORIN"/>
</dbReference>
<dbReference type="GO" id="GO:0006811">
    <property type="term" value="P:monoatomic ion transport"/>
    <property type="evidence" value="ECO:0007669"/>
    <property type="project" value="UniProtKB-KW"/>
</dbReference>
<evidence type="ECO:0000256" key="9">
    <source>
        <dbReference type="ARBA" id="ARBA00023136"/>
    </source>
</evidence>
<evidence type="ECO:0000259" key="12">
    <source>
        <dbReference type="Pfam" id="PF13609"/>
    </source>
</evidence>
<gene>
    <name evidence="13" type="ORF">PAMC26510_37575</name>
</gene>
<dbReference type="RefSeq" id="WP_062003888.1">
    <property type="nucleotide sequence ID" value="NZ_NBTY01000216.1"/>
</dbReference>
<evidence type="ECO:0000313" key="13">
    <source>
        <dbReference type="EMBL" id="OTP65666.1"/>
    </source>
</evidence>
<dbReference type="Pfam" id="PF13609">
    <property type="entry name" value="Porin_4"/>
    <property type="match status" value="1"/>
</dbReference>
<dbReference type="InterPro" id="IPR023614">
    <property type="entry name" value="Porin_dom_sf"/>
</dbReference>
<keyword evidence="8" id="KW-0626">Porin</keyword>
<evidence type="ECO:0000256" key="1">
    <source>
        <dbReference type="ARBA" id="ARBA00004571"/>
    </source>
</evidence>
<dbReference type="CDD" id="cd00342">
    <property type="entry name" value="gram_neg_porins"/>
    <property type="match status" value="1"/>
</dbReference>
<dbReference type="Gene3D" id="2.40.160.10">
    <property type="entry name" value="Porin"/>
    <property type="match status" value="1"/>
</dbReference>
<accession>A0A242M4A5</accession>
<dbReference type="InterPro" id="IPR050298">
    <property type="entry name" value="Gram-neg_bact_OMP"/>
</dbReference>
<dbReference type="EMBL" id="NBTY01000216">
    <property type="protein sequence ID" value="OTP65666.1"/>
    <property type="molecule type" value="Genomic_DNA"/>
</dbReference>
<evidence type="ECO:0000256" key="7">
    <source>
        <dbReference type="ARBA" id="ARBA00023065"/>
    </source>
</evidence>
<comment type="caution">
    <text evidence="13">The sequence shown here is derived from an EMBL/GenBank/DDBJ whole genome shotgun (WGS) entry which is preliminary data.</text>
</comment>
<keyword evidence="5" id="KW-0812">Transmembrane</keyword>
<reference evidence="13 14" key="1">
    <citation type="submission" date="2017-03" db="EMBL/GenBank/DDBJ databases">
        <title>Genome analysis of strain PAMC 26510.</title>
        <authorList>
            <person name="Oh H.-M."/>
            <person name="Yang J.-A."/>
        </authorList>
    </citation>
    <scope>NUCLEOTIDE SEQUENCE [LARGE SCALE GENOMIC DNA]</scope>
    <source>
        <strain evidence="13 14">PAMC 26510</strain>
    </source>
</reference>
<dbReference type="GO" id="GO:0046930">
    <property type="term" value="C:pore complex"/>
    <property type="evidence" value="ECO:0007669"/>
    <property type="project" value="UniProtKB-KW"/>
</dbReference>
<dbReference type="PANTHER" id="PTHR34501:SF9">
    <property type="entry name" value="MAJOR OUTER MEMBRANE PROTEIN P.IA"/>
    <property type="match status" value="1"/>
</dbReference>
<comment type="subcellular location">
    <subcellularLocation>
        <location evidence="1">Cell outer membrane</location>
        <topology evidence="1">Multi-pass membrane protein</topology>
    </subcellularLocation>
</comment>
<keyword evidence="7" id="KW-0406">Ion transport</keyword>
<name>A0A242M4A5_CABSO</name>
<dbReference type="PANTHER" id="PTHR34501">
    <property type="entry name" value="PROTEIN YDDL-RELATED"/>
    <property type="match status" value="1"/>
</dbReference>
<protein>
    <submittedName>
        <fullName evidence="13">Outer membrane protein (Porin)</fullName>
    </submittedName>
</protein>
<feature type="chain" id="PRO_5011311616" evidence="11">
    <location>
        <begin position="21"/>
        <end position="408"/>
    </location>
</feature>
<feature type="signal peptide" evidence="11">
    <location>
        <begin position="1"/>
        <end position="20"/>
    </location>
</feature>
<dbReference type="GO" id="GO:0015288">
    <property type="term" value="F:porin activity"/>
    <property type="evidence" value="ECO:0007669"/>
    <property type="project" value="UniProtKB-KW"/>
</dbReference>
<organism evidence="13 14">
    <name type="scientific">Caballeronia sordidicola</name>
    <name type="common">Burkholderia sordidicola</name>
    <dbReference type="NCBI Taxonomy" id="196367"/>
    <lineage>
        <taxon>Bacteria</taxon>
        <taxon>Pseudomonadati</taxon>
        <taxon>Pseudomonadota</taxon>
        <taxon>Betaproteobacteria</taxon>
        <taxon>Burkholderiales</taxon>
        <taxon>Burkholderiaceae</taxon>
        <taxon>Caballeronia</taxon>
    </lineage>
</organism>